<name>A0AAE0Y0N5_9GAST</name>
<proteinExistence type="predicted"/>
<feature type="compositionally biased region" description="Low complexity" evidence="1">
    <location>
        <begin position="165"/>
        <end position="174"/>
    </location>
</feature>
<evidence type="ECO:0000313" key="3">
    <source>
        <dbReference type="Proteomes" id="UP001283361"/>
    </source>
</evidence>
<dbReference type="AlphaFoldDB" id="A0AAE0Y0N5"/>
<dbReference type="Proteomes" id="UP001283361">
    <property type="component" value="Unassembled WGS sequence"/>
</dbReference>
<sequence length="198" mass="21041">MDVVWWIYTRRLDSMEDTAISYDDLAKPGLTAMEVQPDLRALEPRGDPRGFMPFAPFPPRRFGPQAQYDDKRRLITVPEEEGSGSNDESCSRQSQEDLYNFAAYEYNSGTLGDADGEGEGDLESGIQSGASAASTRRMIKHMRVRQVGGLAQNTGSSAGIGAKPSSLSTSSSGTSGSGQHGVVASATLGAMHSSNPGS</sequence>
<feature type="region of interest" description="Disordered" evidence="1">
    <location>
        <begin position="110"/>
        <end position="134"/>
    </location>
</feature>
<dbReference type="EMBL" id="JAWDGP010007194">
    <property type="protein sequence ID" value="KAK3728285.1"/>
    <property type="molecule type" value="Genomic_DNA"/>
</dbReference>
<evidence type="ECO:0000313" key="2">
    <source>
        <dbReference type="EMBL" id="KAK3728285.1"/>
    </source>
</evidence>
<reference evidence="2" key="1">
    <citation type="journal article" date="2023" name="G3 (Bethesda)">
        <title>A reference genome for the long-term kleptoplast-retaining sea slug Elysia crispata morphotype clarki.</title>
        <authorList>
            <person name="Eastman K.E."/>
            <person name="Pendleton A.L."/>
            <person name="Shaikh M.A."/>
            <person name="Suttiyut T."/>
            <person name="Ogas R."/>
            <person name="Tomko P."/>
            <person name="Gavelis G."/>
            <person name="Widhalm J.R."/>
            <person name="Wisecaver J.H."/>
        </authorList>
    </citation>
    <scope>NUCLEOTIDE SEQUENCE</scope>
    <source>
        <strain evidence="2">ECLA1</strain>
    </source>
</reference>
<gene>
    <name evidence="2" type="ORF">RRG08_060072</name>
</gene>
<accession>A0AAE0Y0N5</accession>
<protein>
    <submittedName>
        <fullName evidence="2">Uncharacterized protein</fullName>
    </submittedName>
</protein>
<comment type="caution">
    <text evidence="2">The sequence shown here is derived from an EMBL/GenBank/DDBJ whole genome shotgun (WGS) entry which is preliminary data.</text>
</comment>
<evidence type="ECO:0000256" key="1">
    <source>
        <dbReference type="SAM" id="MobiDB-lite"/>
    </source>
</evidence>
<keyword evidence="3" id="KW-1185">Reference proteome</keyword>
<feature type="region of interest" description="Disordered" evidence="1">
    <location>
        <begin position="147"/>
        <end position="198"/>
    </location>
</feature>
<organism evidence="2 3">
    <name type="scientific">Elysia crispata</name>
    <name type="common">lettuce slug</name>
    <dbReference type="NCBI Taxonomy" id="231223"/>
    <lineage>
        <taxon>Eukaryota</taxon>
        <taxon>Metazoa</taxon>
        <taxon>Spiralia</taxon>
        <taxon>Lophotrochozoa</taxon>
        <taxon>Mollusca</taxon>
        <taxon>Gastropoda</taxon>
        <taxon>Heterobranchia</taxon>
        <taxon>Euthyneura</taxon>
        <taxon>Panpulmonata</taxon>
        <taxon>Sacoglossa</taxon>
        <taxon>Placobranchoidea</taxon>
        <taxon>Plakobranchidae</taxon>
        <taxon>Elysia</taxon>
    </lineage>
</organism>